<evidence type="ECO:0000313" key="2">
    <source>
        <dbReference type="Proteomes" id="UP001446032"/>
    </source>
</evidence>
<dbReference type="Gene3D" id="3.40.50.1220">
    <property type="entry name" value="TPP-binding domain"/>
    <property type="match status" value="1"/>
</dbReference>
<comment type="caution">
    <text evidence="1">The sequence shown here is derived from an EMBL/GenBank/DDBJ whole genome shotgun (WGS) entry which is preliminary data.</text>
</comment>
<keyword evidence="2" id="KW-1185">Reference proteome</keyword>
<name>A0ABV1ARF1_9FIRM</name>
<sequence>MAEKEVFVLTTNIDMQFERIFQKERICDYQGNSGYVQCSQPCHDQIYSNVEMIRRMNENIRELRVTSELLPRCNECGRIMVPWVRDDTFLEGKDWREGVRRYENFLKKYLMNGTDKNVVLLELGVGEMTPSIIKLPFWEMTYKNEKVFYACLNQKKSSAPEHIKDKGIYIAGDLAETLRDLKENIAGKEM</sequence>
<evidence type="ECO:0000313" key="1">
    <source>
        <dbReference type="EMBL" id="MEQ2360362.1"/>
    </source>
</evidence>
<dbReference type="Proteomes" id="UP001446032">
    <property type="component" value="Unassembled WGS sequence"/>
</dbReference>
<evidence type="ECO:0008006" key="3">
    <source>
        <dbReference type="Google" id="ProtNLM"/>
    </source>
</evidence>
<proteinExistence type="predicted"/>
<accession>A0ABV1ARF1</accession>
<dbReference type="SUPFAM" id="SSF52467">
    <property type="entry name" value="DHS-like NAD/FAD-binding domain"/>
    <property type="match status" value="1"/>
</dbReference>
<protein>
    <recommendedName>
        <fullName evidence="3">NAD-dependent protein deacetylase, SIR2 family</fullName>
    </recommendedName>
</protein>
<dbReference type="InterPro" id="IPR029035">
    <property type="entry name" value="DHS-like_NAD/FAD-binding_dom"/>
</dbReference>
<dbReference type="EMBL" id="JBBMEI010000137">
    <property type="protein sequence ID" value="MEQ2360362.1"/>
    <property type="molecule type" value="Genomic_DNA"/>
</dbReference>
<organism evidence="1 2">
    <name type="scientific">Blautia intestinihominis</name>
    <dbReference type="NCBI Taxonomy" id="3133152"/>
    <lineage>
        <taxon>Bacteria</taxon>
        <taxon>Bacillati</taxon>
        <taxon>Bacillota</taxon>
        <taxon>Clostridia</taxon>
        <taxon>Lachnospirales</taxon>
        <taxon>Lachnospiraceae</taxon>
        <taxon>Blautia</taxon>
    </lineage>
</organism>
<reference evidence="1 2" key="1">
    <citation type="submission" date="2024-03" db="EMBL/GenBank/DDBJ databases">
        <title>Human intestinal bacterial collection.</title>
        <authorList>
            <person name="Pauvert C."/>
            <person name="Hitch T.C.A."/>
            <person name="Clavel T."/>
        </authorList>
    </citation>
    <scope>NUCLEOTIDE SEQUENCE [LARGE SCALE GENOMIC DNA]</scope>
    <source>
        <strain evidence="1 2">CLA-AA-H95</strain>
    </source>
</reference>
<gene>
    <name evidence="1" type="ORF">WMO75_18990</name>
</gene>